<feature type="region of interest" description="Disordered" evidence="1">
    <location>
        <begin position="361"/>
        <end position="386"/>
    </location>
</feature>
<organism evidence="2 3">
    <name type="scientific">Paractinoplanes atraurantiacus</name>
    <dbReference type="NCBI Taxonomy" id="1036182"/>
    <lineage>
        <taxon>Bacteria</taxon>
        <taxon>Bacillati</taxon>
        <taxon>Actinomycetota</taxon>
        <taxon>Actinomycetes</taxon>
        <taxon>Micromonosporales</taxon>
        <taxon>Micromonosporaceae</taxon>
        <taxon>Paractinoplanes</taxon>
    </lineage>
</organism>
<proteinExistence type="predicted"/>
<dbReference type="AlphaFoldDB" id="A0A285JCV1"/>
<evidence type="ECO:0000313" key="3">
    <source>
        <dbReference type="Proteomes" id="UP000219612"/>
    </source>
</evidence>
<evidence type="ECO:0008006" key="4">
    <source>
        <dbReference type="Google" id="ProtNLM"/>
    </source>
</evidence>
<name>A0A285JCV1_9ACTN</name>
<dbReference type="Proteomes" id="UP000219612">
    <property type="component" value="Unassembled WGS sequence"/>
</dbReference>
<accession>A0A285JCV1</accession>
<reference evidence="2 3" key="1">
    <citation type="submission" date="2017-09" db="EMBL/GenBank/DDBJ databases">
        <authorList>
            <person name="Ehlers B."/>
            <person name="Leendertz F.H."/>
        </authorList>
    </citation>
    <scope>NUCLEOTIDE SEQUENCE [LARGE SCALE GENOMIC DNA]</scope>
    <source>
        <strain evidence="2 3">CGMCC 4.6857</strain>
    </source>
</reference>
<keyword evidence="3" id="KW-1185">Reference proteome</keyword>
<dbReference type="EMBL" id="OBDY01000019">
    <property type="protein sequence ID" value="SNY58110.1"/>
    <property type="molecule type" value="Genomic_DNA"/>
</dbReference>
<dbReference type="InterPro" id="IPR047603">
    <property type="entry name" value="FxsC_N"/>
</dbReference>
<evidence type="ECO:0000313" key="2">
    <source>
        <dbReference type="EMBL" id="SNY58110.1"/>
    </source>
</evidence>
<dbReference type="OrthoDB" id="9150238at2"/>
<evidence type="ECO:0000256" key="1">
    <source>
        <dbReference type="SAM" id="MobiDB-lite"/>
    </source>
</evidence>
<protein>
    <recommendedName>
        <fullName evidence="4">FxsC C-terminal domain-containing protein</fullName>
    </recommendedName>
</protein>
<dbReference type="RefSeq" id="WP_097325225.1">
    <property type="nucleotide sequence ID" value="NZ_OBDY01000019.1"/>
</dbReference>
<dbReference type="NCBIfam" id="NF040588">
    <property type="entry name" value="FxsC_Nterm"/>
    <property type="match status" value="1"/>
</dbReference>
<gene>
    <name evidence="2" type="ORF">SAMN05421748_1197</name>
</gene>
<sequence length="386" mass="43278">MTLDRGSSADARYFYLSYAPIPSPDDRLLGDHWVRRFFVDLNAAIDEQPGRRVRRPGFADFVVPPSEDRQAHRQRALTEADVLVPLYTPEYLNRLESRRERDWFRQRVVRAGRAPDGANILPVLWTPSPLRAHRAEQERALLIARDVEAYAESGMSALCRLLIYQGEYQKIVRRMARHIVETAAGSPLQVSSPSIPSAVTAPPPVDIPFRTVLITSDWAPSAGDAALVNGYESLRSQWRPFPGQPPVVDDIVLAVERLRMPARVHDFVPAGDLFEHCPGIIVIDTRVLGTAGTGVIREAVSCLRSWVGVVLIADGPAGEQLDRAAEYFPTHAGLLKVTAYDEWRSGINGLAHRMRRRYLDEHPAYPPPGRPTRRPRLWDSIPPSTE</sequence>